<dbReference type="InterPro" id="IPR013121">
    <property type="entry name" value="Fe_red_NAD-bd_6"/>
</dbReference>
<accession>G7E074</accession>
<dbReference type="PANTHER" id="PTHR32361">
    <property type="entry name" value="FERRIC/CUPRIC REDUCTASE TRANSMEMBRANE COMPONENT"/>
    <property type="match status" value="1"/>
</dbReference>
<dbReference type="InterPro" id="IPR038630">
    <property type="entry name" value="L24e/L24_sf"/>
</dbReference>
<keyword evidence="10" id="KW-0406">Ion transport</keyword>
<dbReference type="SFLD" id="SFLDG01168">
    <property type="entry name" value="Ferric_reductase_subgroup_(FRE"/>
    <property type="match status" value="1"/>
</dbReference>
<evidence type="ECO:0000256" key="12">
    <source>
        <dbReference type="ARBA" id="ARBA00023180"/>
    </source>
</evidence>
<dbReference type="InterPro" id="IPR039261">
    <property type="entry name" value="FNR_nucleotide-bd"/>
</dbReference>
<evidence type="ECO:0000256" key="4">
    <source>
        <dbReference type="ARBA" id="ARBA00022448"/>
    </source>
</evidence>
<keyword evidence="11 14" id="KW-0472">Membrane</keyword>
<dbReference type="Pfam" id="PF01794">
    <property type="entry name" value="Ferric_reduct"/>
    <property type="match status" value="1"/>
</dbReference>
<gene>
    <name evidence="16" type="primary">Mo02898</name>
    <name evidence="16" type="ORF">E5Q_02898</name>
</gene>
<organism evidence="16 17">
    <name type="scientific">Mixia osmundae (strain CBS 9802 / IAM 14324 / JCM 22182 / KY 12970)</name>
    <dbReference type="NCBI Taxonomy" id="764103"/>
    <lineage>
        <taxon>Eukaryota</taxon>
        <taxon>Fungi</taxon>
        <taxon>Dikarya</taxon>
        <taxon>Basidiomycota</taxon>
        <taxon>Pucciniomycotina</taxon>
        <taxon>Mixiomycetes</taxon>
        <taxon>Mixiales</taxon>
        <taxon>Mixiaceae</taxon>
        <taxon>Mixia</taxon>
    </lineage>
</organism>
<dbReference type="Gene3D" id="6.10.250.1270">
    <property type="match status" value="1"/>
</dbReference>
<comment type="similarity">
    <text evidence="2">Belongs to the eukaryotic ribosomal protein eL24 family.</text>
</comment>
<reference evidence="16 17" key="1">
    <citation type="journal article" date="2011" name="J. Gen. Appl. Microbiol.">
        <title>Draft genome sequencing of the enigmatic basidiomycete Mixia osmundae.</title>
        <authorList>
            <person name="Nishida H."/>
            <person name="Nagatsuka Y."/>
            <person name="Sugiyama J."/>
        </authorList>
    </citation>
    <scope>NUCLEOTIDE SEQUENCE [LARGE SCALE GENOMIC DNA]</scope>
    <source>
        <strain evidence="17">CBS 9802 / IAM 14324 / JCM 22182 / KY 12970</strain>
    </source>
</reference>
<keyword evidence="13" id="KW-0687">Ribonucleoprotein</keyword>
<keyword evidence="7" id="KW-0249">Electron transport</keyword>
<dbReference type="EMBL" id="BABT02000076">
    <property type="protein sequence ID" value="GAA96234.1"/>
    <property type="molecule type" value="Genomic_DNA"/>
</dbReference>
<feature type="transmembrane region" description="Helical" evidence="14">
    <location>
        <begin position="17"/>
        <end position="35"/>
    </location>
</feature>
<dbReference type="STRING" id="764103.G7E074"/>
<evidence type="ECO:0000256" key="1">
    <source>
        <dbReference type="ARBA" id="ARBA00004141"/>
    </source>
</evidence>
<comment type="subcellular location">
    <subcellularLocation>
        <location evidence="1">Membrane</location>
        <topology evidence="1">Multi-pass membrane protein</topology>
    </subcellularLocation>
</comment>
<dbReference type="CDD" id="cd06186">
    <property type="entry name" value="NOX_Duox_like_FAD_NADP"/>
    <property type="match status" value="1"/>
</dbReference>
<evidence type="ECO:0000259" key="15">
    <source>
        <dbReference type="PROSITE" id="PS51384"/>
    </source>
</evidence>
<evidence type="ECO:0000256" key="14">
    <source>
        <dbReference type="SAM" id="Phobius"/>
    </source>
</evidence>
<dbReference type="GO" id="GO:1990904">
    <property type="term" value="C:ribonucleoprotein complex"/>
    <property type="evidence" value="ECO:0007669"/>
    <property type="project" value="UniProtKB-KW"/>
</dbReference>
<evidence type="ECO:0000256" key="10">
    <source>
        <dbReference type="ARBA" id="ARBA00023065"/>
    </source>
</evidence>
<evidence type="ECO:0000256" key="13">
    <source>
        <dbReference type="ARBA" id="ARBA00023274"/>
    </source>
</evidence>
<dbReference type="GO" id="GO:0005886">
    <property type="term" value="C:plasma membrane"/>
    <property type="evidence" value="ECO:0007669"/>
    <property type="project" value="TreeGrafter"/>
</dbReference>
<dbReference type="GO" id="GO:0006879">
    <property type="term" value="P:intracellular iron ion homeostasis"/>
    <property type="evidence" value="ECO:0007669"/>
    <property type="project" value="TreeGrafter"/>
</dbReference>
<dbReference type="GO" id="GO:0000293">
    <property type="term" value="F:ferric-chelate reductase activity"/>
    <property type="evidence" value="ECO:0007669"/>
    <property type="project" value="UniProtKB-ARBA"/>
</dbReference>
<evidence type="ECO:0000256" key="3">
    <source>
        <dbReference type="ARBA" id="ARBA00006278"/>
    </source>
</evidence>
<dbReference type="OrthoDB" id="1727108at2759"/>
<dbReference type="FunFam" id="2.30.170.20:FF:000002">
    <property type="entry name" value="60S ribosomal protein L24"/>
    <property type="match status" value="1"/>
</dbReference>
<keyword evidence="6" id="KW-0689">Ribosomal protein</keyword>
<evidence type="ECO:0000313" key="17">
    <source>
        <dbReference type="Proteomes" id="UP000009131"/>
    </source>
</evidence>
<evidence type="ECO:0000313" key="16">
    <source>
        <dbReference type="EMBL" id="GAA96234.1"/>
    </source>
</evidence>
<comment type="caution">
    <text evidence="16">The sequence shown here is derived from an EMBL/GenBank/DDBJ whole genome shotgun (WGS) entry which is preliminary data.</text>
</comment>
<evidence type="ECO:0000256" key="11">
    <source>
        <dbReference type="ARBA" id="ARBA00023136"/>
    </source>
</evidence>
<evidence type="ECO:0000256" key="7">
    <source>
        <dbReference type="ARBA" id="ARBA00022982"/>
    </source>
</evidence>
<dbReference type="RefSeq" id="XP_014570852.1">
    <property type="nucleotide sequence ID" value="XM_014715366.1"/>
</dbReference>
<feature type="transmembrane region" description="Helical" evidence="14">
    <location>
        <begin position="75"/>
        <end position="94"/>
    </location>
</feature>
<sequence length="709" mass="79113">MATQAQAASSRTERQDIYLIVFGAFCALFILRHALQVVCHKRLKSPGEPVAAVFRCLQVSVLDRPLAFGLTIQRMAFLLCVLALNVVFAVINDVTPGNQTSTLRNIAKAFGRACFVNLPIIYMLAGRNNLLGLLTGLSYQSLRWSHYALSFMVVIFALLHSIIYSFVFLRGGQAAYRSTMAEPFVIWGAIAITAFTVMSAVAVIRHYAYEVHLIVHVISAALIIPALLLHLPDLAPFVWAALAVWMFDRTIRLLRVLLIHAILPFWKHGKLGFVEAKVTPSNDAVLVSIPTAVGWQPGSHVYLQFWTQHNIKRVWLLPQWHPFSIANAEEHLVEGQRSMLFVIKIHDHATKRLWQSAIEADKGSLRVPVLIEGPYAPNLDAPCQTLVLCAAGSGITHIMPYLTEALTSGPRKIIFHWTLRNVEHVAWVADQLLPIMRRLKEEGKETLRLQLNLTDSLRRSSFDETSSTGCLNRTLTSGTLPINSGSAVEEILLAFDVREGRPDYVAMLQDALDSTSDRARLSVQVCGPSKMMRQVRVAAAQVSDMKKVMKVKSIAAAGRRLPQADLRLSKMRVEQCAFSGYKIYPGTGKLYVRIDSKVFRFKDSKSESLFLQRKNPRKIAWTVVFRRAHKKGITEEVAKKRSRKTVKHQRGIVGADLTSILAKRNQKPEVRDAARQAAIKASKDAKKAQAEKKQAAKVCRHSCAVKQGG</sequence>
<dbReference type="GO" id="GO:0022626">
    <property type="term" value="C:cytosolic ribosome"/>
    <property type="evidence" value="ECO:0007669"/>
    <property type="project" value="UniProtKB-ARBA"/>
</dbReference>
<dbReference type="GO" id="GO:0015677">
    <property type="term" value="P:copper ion import"/>
    <property type="evidence" value="ECO:0007669"/>
    <property type="project" value="TreeGrafter"/>
</dbReference>
<feature type="transmembrane region" description="Helical" evidence="14">
    <location>
        <begin position="184"/>
        <end position="204"/>
    </location>
</feature>
<dbReference type="InterPro" id="IPR051410">
    <property type="entry name" value="Ferric/Cupric_Reductase"/>
</dbReference>
<dbReference type="CDD" id="cd00472">
    <property type="entry name" value="Ribosomal_L24e_L24"/>
    <property type="match status" value="1"/>
</dbReference>
<dbReference type="PROSITE" id="PS51384">
    <property type="entry name" value="FAD_FR"/>
    <property type="match status" value="1"/>
</dbReference>
<name>G7E074_MIXOS</name>
<keyword evidence="4" id="KW-0813">Transport</keyword>
<dbReference type="eggNOG" id="KOG1722">
    <property type="taxonomic scope" value="Eukaryota"/>
</dbReference>
<dbReference type="InterPro" id="IPR000988">
    <property type="entry name" value="Ribosomal_eL24-rel_N"/>
</dbReference>
<reference evidence="16 17" key="2">
    <citation type="journal article" date="2012" name="Open Biol.">
        <title>Characteristics of nucleosomes and linker DNA regions on the genome of the basidiomycete Mixia osmundae revealed by mono- and dinucleosome mapping.</title>
        <authorList>
            <person name="Nishida H."/>
            <person name="Kondo S."/>
            <person name="Matsumoto T."/>
            <person name="Suzuki Y."/>
            <person name="Yoshikawa H."/>
            <person name="Taylor T.D."/>
            <person name="Sugiyama J."/>
        </authorList>
    </citation>
    <scope>NUCLEOTIDE SEQUENCE [LARGE SCALE GENOMIC DNA]</scope>
    <source>
        <strain evidence="17">CBS 9802 / IAM 14324 / JCM 22182 / KY 12970</strain>
    </source>
</reference>
<dbReference type="Gene3D" id="3.40.50.80">
    <property type="entry name" value="Nucleotide-binding domain of ferredoxin-NADP reductase (FNR) module"/>
    <property type="match status" value="1"/>
</dbReference>
<evidence type="ECO:0000256" key="5">
    <source>
        <dbReference type="ARBA" id="ARBA00022692"/>
    </source>
</evidence>
<protein>
    <recommendedName>
        <fullName evidence="15">FAD-binding FR-type domain-containing protein</fullName>
    </recommendedName>
</protein>
<proteinExistence type="inferred from homology"/>
<dbReference type="Proteomes" id="UP000009131">
    <property type="component" value="Unassembled WGS sequence"/>
</dbReference>
<dbReference type="InterPro" id="IPR013130">
    <property type="entry name" value="Fe3_Rdtase_TM_dom"/>
</dbReference>
<keyword evidence="17" id="KW-1185">Reference proteome</keyword>
<dbReference type="SUPFAM" id="SSF57716">
    <property type="entry name" value="Glucocorticoid receptor-like (DNA-binding domain)"/>
    <property type="match status" value="1"/>
</dbReference>
<keyword evidence="5 14" id="KW-0812">Transmembrane</keyword>
<evidence type="ECO:0000256" key="9">
    <source>
        <dbReference type="ARBA" id="ARBA00023002"/>
    </source>
</evidence>
<keyword evidence="8 14" id="KW-1133">Transmembrane helix</keyword>
<dbReference type="PROSITE" id="PS01073">
    <property type="entry name" value="RIBOSOMAL_L24E"/>
    <property type="match status" value="1"/>
</dbReference>
<feature type="domain" description="FAD-binding FR-type" evidence="15">
    <location>
        <begin position="264"/>
        <end position="381"/>
    </location>
</feature>
<dbReference type="InterPro" id="IPR013112">
    <property type="entry name" value="FAD-bd_8"/>
</dbReference>
<evidence type="ECO:0000256" key="2">
    <source>
        <dbReference type="ARBA" id="ARBA00005647"/>
    </source>
</evidence>
<dbReference type="PANTHER" id="PTHR32361:SF9">
    <property type="entry name" value="FERRIC REDUCTASE TRANSMEMBRANE COMPONENT 3-RELATED"/>
    <property type="match status" value="1"/>
</dbReference>
<dbReference type="Pfam" id="PF08022">
    <property type="entry name" value="FAD_binding_8"/>
    <property type="match status" value="1"/>
</dbReference>
<dbReference type="Pfam" id="PF08030">
    <property type="entry name" value="NAD_binding_6"/>
    <property type="match status" value="1"/>
</dbReference>
<dbReference type="Gene3D" id="2.30.170.20">
    <property type="entry name" value="Ribosomal protein L24e"/>
    <property type="match status" value="1"/>
</dbReference>
<feature type="transmembrane region" description="Helical" evidence="14">
    <location>
        <begin position="211"/>
        <end position="231"/>
    </location>
</feature>
<evidence type="ECO:0000256" key="6">
    <source>
        <dbReference type="ARBA" id="ARBA00022980"/>
    </source>
</evidence>
<dbReference type="InterPro" id="IPR023442">
    <property type="entry name" value="Ribosomal_eL24_CS"/>
</dbReference>
<dbReference type="OMA" id="GWYMYYF"/>
<dbReference type="InParanoid" id="G7E074"/>
<dbReference type="SFLD" id="SFLDS00052">
    <property type="entry name" value="Ferric_Reductase_Domain"/>
    <property type="match status" value="1"/>
</dbReference>
<keyword evidence="12" id="KW-0325">Glycoprotein</keyword>
<evidence type="ECO:0000256" key="8">
    <source>
        <dbReference type="ARBA" id="ARBA00022989"/>
    </source>
</evidence>
<dbReference type="AlphaFoldDB" id="G7E074"/>
<dbReference type="eggNOG" id="KOG0039">
    <property type="taxonomic scope" value="Eukaryota"/>
</dbReference>
<dbReference type="SUPFAM" id="SSF52343">
    <property type="entry name" value="Ferredoxin reductase-like, C-terminal NADP-linked domain"/>
    <property type="match status" value="1"/>
</dbReference>
<comment type="similarity">
    <text evidence="3">Belongs to the ferric reductase (FRE) family.</text>
</comment>
<dbReference type="HOGENOM" id="CLU_389358_0_0_1"/>
<dbReference type="InterPro" id="IPR017927">
    <property type="entry name" value="FAD-bd_FR_type"/>
</dbReference>
<feature type="transmembrane region" description="Helical" evidence="14">
    <location>
        <begin position="146"/>
        <end position="169"/>
    </location>
</feature>
<dbReference type="Pfam" id="PF01246">
    <property type="entry name" value="Ribosomal_L24e"/>
    <property type="match status" value="1"/>
</dbReference>
<dbReference type="GO" id="GO:0006826">
    <property type="term" value="P:iron ion transport"/>
    <property type="evidence" value="ECO:0007669"/>
    <property type="project" value="TreeGrafter"/>
</dbReference>
<keyword evidence="9" id="KW-0560">Oxidoreductase</keyword>